<dbReference type="Proteomes" id="UP000030649">
    <property type="component" value="Unassembled WGS sequence"/>
</dbReference>
<dbReference type="AlphaFoldDB" id="U1PCZ9"/>
<reference evidence="1 2" key="1">
    <citation type="journal article" date="2013" name="PLoS ONE">
        <title>Assembly-driven community genomics of a hypersaline microbial ecosystem.</title>
        <authorList>
            <person name="Podell S."/>
            <person name="Ugalde J.A."/>
            <person name="Narasingarao P."/>
            <person name="Banfield J.F."/>
            <person name="Heidelberg K.B."/>
            <person name="Allen E.E."/>
        </authorList>
    </citation>
    <scope>NUCLEOTIDE SEQUENCE [LARGE SCALE GENOMIC DNA]</scope>
    <source>
        <strain evidence="2">J07HQW1</strain>
    </source>
</reference>
<name>U1PCZ9_9EURY</name>
<gene>
    <name evidence="1" type="ORF">J07HQW1_01481</name>
</gene>
<sequence>MVGLSTVLWQFADQHNQSLYPRSQLTFNRRKKCSPVTCRRSSCSTSVSVVIISNRIRRSTRGPKARRHPLIELVTPFVLNSEYPEANDRTIPCWAENRDDLRLREEKILEQREVFRLETVDHGQVSLPRRLRLKPLGEQYQESEGKN</sequence>
<dbReference type="HOGENOM" id="CLU_1763835_0_0_2"/>
<organism evidence="1 2">
    <name type="scientific">Haloquadratum walsbyi J07HQW1</name>
    <dbReference type="NCBI Taxonomy" id="1238424"/>
    <lineage>
        <taxon>Archaea</taxon>
        <taxon>Methanobacteriati</taxon>
        <taxon>Methanobacteriota</taxon>
        <taxon>Stenosarchaea group</taxon>
        <taxon>Halobacteria</taxon>
        <taxon>Halobacteriales</taxon>
        <taxon>Haloferacaceae</taxon>
        <taxon>Haloquadratum</taxon>
    </lineage>
</organism>
<proteinExistence type="predicted"/>
<evidence type="ECO:0000313" key="2">
    <source>
        <dbReference type="Proteomes" id="UP000030649"/>
    </source>
</evidence>
<protein>
    <submittedName>
        <fullName evidence="1">Uncharacterized protein</fullName>
    </submittedName>
</protein>
<evidence type="ECO:0000313" key="1">
    <source>
        <dbReference type="EMBL" id="ERG91447.1"/>
    </source>
</evidence>
<accession>U1PCZ9</accession>
<dbReference type="EMBL" id="KE356560">
    <property type="protein sequence ID" value="ERG91447.1"/>
    <property type="molecule type" value="Genomic_DNA"/>
</dbReference>